<dbReference type="InterPro" id="IPR011761">
    <property type="entry name" value="ATP-grasp"/>
</dbReference>
<dbReference type="SUPFAM" id="SSF56059">
    <property type="entry name" value="Glutathione synthetase ATP-binding domain-like"/>
    <property type="match status" value="1"/>
</dbReference>
<proteinExistence type="predicted"/>
<dbReference type="InterPro" id="IPR013815">
    <property type="entry name" value="ATP_grasp_subdomain_1"/>
</dbReference>
<name>A0ABU9D941_9PROT</name>
<dbReference type="PROSITE" id="PS50975">
    <property type="entry name" value="ATP_GRASP"/>
    <property type="match status" value="1"/>
</dbReference>
<evidence type="ECO:0000256" key="1">
    <source>
        <dbReference type="ARBA" id="ARBA00022598"/>
    </source>
</evidence>
<comment type="caution">
    <text evidence="6">The sequence shown here is derived from an EMBL/GenBank/DDBJ whole genome shotgun (WGS) entry which is preliminary data.</text>
</comment>
<evidence type="ECO:0000256" key="4">
    <source>
        <dbReference type="PROSITE-ProRule" id="PRU00409"/>
    </source>
</evidence>
<keyword evidence="2 4" id="KW-0547">Nucleotide-binding</keyword>
<evidence type="ECO:0000256" key="2">
    <source>
        <dbReference type="ARBA" id="ARBA00022741"/>
    </source>
</evidence>
<sequence>MKEMILIAHVPTPSVNEGFLPAANALGLSVVLLTDHAEAYRQHFSQPGLTVYPNEIQACDVFNPVAVIEAISRRKQGPAAIFSNSDHLQTSTAMAASYFGLPGKAWRVCYRAKNKAEMRRHLAEQGVDMLWHGIAWDAASLQGILDVAPFPCVVKPREGVASQQVQFAPDRCALEAYCQAVWQVQPGQVLLIEEYLEGPLYTLETLGDGQRVHHLGGFRVQLSPPPHFVELEARWGRDLTPAQEHMVLDQITRFGVGFGACHTEFVLTAQGPRLIEINYRSIGDGRDFLLQEALGLPYFEQVLRLHLGEALPELQTRTRAAAIRYFPAQEAGQLHHAPEPFFYDESEMILSYKSMRRPGDGISLTHSNKDYLGVLHGVGPNAALLDEAMTRISAGLHWEIRP</sequence>
<evidence type="ECO:0000313" key="6">
    <source>
        <dbReference type="EMBL" id="MEK8090040.1"/>
    </source>
</evidence>
<protein>
    <recommendedName>
        <fullName evidence="5">ATP-grasp domain-containing protein</fullName>
    </recommendedName>
</protein>
<dbReference type="Gene3D" id="3.30.1490.20">
    <property type="entry name" value="ATP-grasp fold, A domain"/>
    <property type="match status" value="1"/>
</dbReference>
<reference evidence="6 7" key="1">
    <citation type="submission" date="2024-04" db="EMBL/GenBank/DDBJ databases">
        <authorList>
            <person name="Abashina T."/>
            <person name="Shaikin A."/>
        </authorList>
    </citation>
    <scope>NUCLEOTIDE SEQUENCE [LARGE SCALE GENOMIC DNA]</scope>
    <source>
        <strain evidence="6 7">AAFK</strain>
    </source>
</reference>
<feature type="domain" description="ATP-grasp" evidence="5">
    <location>
        <begin position="119"/>
        <end position="307"/>
    </location>
</feature>
<dbReference type="PANTHER" id="PTHR43585:SF2">
    <property type="entry name" value="ATP-GRASP ENZYME FSQD"/>
    <property type="match status" value="1"/>
</dbReference>
<keyword evidence="3 4" id="KW-0067">ATP-binding</keyword>
<gene>
    <name evidence="6" type="ORF">WOB96_09695</name>
</gene>
<accession>A0ABU9D941</accession>
<dbReference type="Gene3D" id="3.30.470.20">
    <property type="entry name" value="ATP-grasp fold, B domain"/>
    <property type="match status" value="1"/>
</dbReference>
<dbReference type="Proteomes" id="UP001446205">
    <property type="component" value="Unassembled WGS sequence"/>
</dbReference>
<evidence type="ECO:0000259" key="5">
    <source>
        <dbReference type="PROSITE" id="PS50975"/>
    </source>
</evidence>
<evidence type="ECO:0000313" key="7">
    <source>
        <dbReference type="Proteomes" id="UP001446205"/>
    </source>
</evidence>
<keyword evidence="7" id="KW-1185">Reference proteome</keyword>
<dbReference type="EMBL" id="JBBPCO010000009">
    <property type="protein sequence ID" value="MEK8090040.1"/>
    <property type="molecule type" value="Genomic_DNA"/>
</dbReference>
<dbReference type="RefSeq" id="WP_341371097.1">
    <property type="nucleotide sequence ID" value="NZ_JBBPCO010000009.1"/>
</dbReference>
<organism evidence="6 7">
    <name type="scientific">Thermithiobacillus plumbiphilus</name>
    <dbReference type="NCBI Taxonomy" id="1729899"/>
    <lineage>
        <taxon>Bacteria</taxon>
        <taxon>Pseudomonadati</taxon>
        <taxon>Pseudomonadota</taxon>
        <taxon>Acidithiobacillia</taxon>
        <taxon>Acidithiobacillales</taxon>
        <taxon>Thermithiobacillaceae</taxon>
        <taxon>Thermithiobacillus</taxon>
    </lineage>
</organism>
<dbReference type="PANTHER" id="PTHR43585">
    <property type="entry name" value="FUMIPYRROLE BIOSYNTHESIS PROTEIN C"/>
    <property type="match status" value="1"/>
</dbReference>
<evidence type="ECO:0000256" key="3">
    <source>
        <dbReference type="ARBA" id="ARBA00022840"/>
    </source>
</evidence>
<dbReference type="InterPro" id="IPR052032">
    <property type="entry name" value="ATP-dep_AA_Ligase"/>
</dbReference>
<keyword evidence="1" id="KW-0436">Ligase</keyword>
<dbReference type="Gene3D" id="3.40.50.20">
    <property type="match status" value="1"/>
</dbReference>